<organism evidence="5 6">
    <name type="scientific">Pacificimonas flava</name>
    <dbReference type="NCBI Taxonomy" id="1234595"/>
    <lineage>
        <taxon>Bacteria</taxon>
        <taxon>Pseudomonadati</taxon>
        <taxon>Pseudomonadota</taxon>
        <taxon>Alphaproteobacteria</taxon>
        <taxon>Sphingomonadales</taxon>
        <taxon>Sphingosinicellaceae</taxon>
        <taxon>Pacificimonas</taxon>
    </lineage>
</organism>
<dbReference type="SUPFAM" id="SSF55718">
    <property type="entry name" value="SCP-like"/>
    <property type="match status" value="1"/>
</dbReference>
<gene>
    <name evidence="5" type="ORF">C725_2506</name>
</gene>
<keyword evidence="1" id="KW-0805">Transcription regulation</keyword>
<dbReference type="Pfam" id="PF01638">
    <property type="entry name" value="HxlR"/>
    <property type="match status" value="1"/>
</dbReference>
<keyword evidence="2" id="KW-0238">DNA-binding</keyword>
<comment type="caution">
    <text evidence="5">The sequence shown here is derived from an EMBL/GenBank/DDBJ whole genome shotgun (WGS) entry which is preliminary data.</text>
</comment>
<sequence length="185" mass="19815">MLGPKRFADLKRAMPGISAPVLSQRLKDLEEVGVLVRETMGPPVSAQVYRLTEWGLELEGVLQALGNWAVKSPFRDPDAPMAVTSLILSLRTMFSAEAAAEMAARIQLVLDGEPFRMLIENGTLEIDRGTEPSADAALAGTPDAIVAFVYNDIPLDRLERAGGLSASGDRRIIAALPSIFALLSG</sequence>
<dbReference type="AlphaFoldDB" id="M2SA11"/>
<evidence type="ECO:0000256" key="1">
    <source>
        <dbReference type="ARBA" id="ARBA00023015"/>
    </source>
</evidence>
<accession>M2SA11</accession>
<dbReference type="Gene3D" id="1.10.10.10">
    <property type="entry name" value="Winged helix-like DNA-binding domain superfamily/Winged helix DNA-binding domain"/>
    <property type="match status" value="1"/>
</dbReference>
<evidence type="ECO:0000313" key="5">
    <source>
        <dbReference type="EMBL" id="EMD82220.1"/>
    </source>
</evidence>
<keyword evidence="6" id="KW-1185">Reference proteome</keyword>
<name>M2SA11_9SPHN</name>
<dbReference type="Gene3D" id="3.30.1050.10">
    <property type="entry name" value="SCP2 sterol-binding domain"/>
    <property type="match status" value="1"/>
</dbReference>
<dbReference type="PANTHER" id="PTHR33204">
    <property type="entry name" value="TRANSCRIPTIONAL REGULATOR, MARR FAMILY"/>
    <property type="match status" value="1"/>
</dbReference>
<feature type="domain" description="HTH hxlR-type" evidence="4">
    <location>
        <begin position="1"/>
        <end position="77"/>
    </location>
</feature>
<dbReference type="InterPro" id="IPR002577">
    <property type="entry name" value="HTH_HxlR"/>
</dbReference>
<protein>
    <submittedName>
        <fullName evidence="5">Transcriptional regulator, HxlR family</fullName>
    </submittedName>
</protein>
<dbReference type="Proteomes" id="UP000011717">
    <property type="component" value="Unassembled WGS sequence"/>
</dbReference>
<keyword evidence="3" id="KW-0804">Transcription</keyword>
<evidence type="ECO:0000256" key="3">
    <source>
        <dbReference type="ARBA" id="ARBA00023163"/>
    </source>
</evidence>
<dbReference type="InterPro" id="IPR036527">
    <property type="entry name" value="SCP2_sterol-bd_dom_sf"/>
</dbReference>
<reference evidence="5 6" key="1">
    <citation type="journal article" date="2013" name="Genome Announc.">
        <title>Draft Genome Sequence of Strain JLT2015T, Belonging to the Family Sphingomonadaceae of the Alphaproteobacteria.</title>
        <authorList>
            <person name="Tang K."/>
            <person name="Liu K."/>
            <person name="Li S."/>
            <person name="Jiao N."/>
        </authorList>
    </citation>
    <scope>NUCLEOTIDE SEQUENCE [LARGE SCALE GENOMIC DNA]</scope>
    <source>
        <strain evidence="5 6">JLT2015</strain>
    </source>
</reference>
<dbReference type="EMBL" id="AMRV01000009">
    <property type="protein sequence ID" value="EMD82220.1"/>
    <property type="molecule type" value="Genomic_DNA"/>
</dbReference>
<evidence type="ECO:0000256" key="2">
    <source>
        <dbReference type="ARBA" id="ARBA00023125"/>
    </source>
</evidence>
<dbReference type="InterPro" id="IPR036388">
    <property type="entry name" value="WH-like_DNA-bd_sf"/>
</dbReference>
<dbReference type="SUPFAM" id="SSF46785">
    <property type="entry name" value="Winged helix' DNA-binding domain"/>
    <property type="match status" value="1"/>
</dbReference>
<proteinExistence type="predicted"/>
<evidence type="ECO:0000313" key="6">
    <source>
        <dbReference type="Proteomes" id="UP000011717"/>
    </source>
</evidence>
<evidence type="ECO:0000259" key="4">
    <source>
        <dbReference type="PROSITE" id="PS51118"/>
    </source>
</evidence>
<dbReference type="InterPro" id="IPR036390">
    <property type="entry name" value="WH_DNA-bd_sf"/>
</dbReference>
<dbReference type="GO" id="GO:0003677">
    <property type="term" value="F:DNA binding"/>
    <property type="evidence" value="ECO:0007669"/>
    <property type="project" value="UniProtKB-KW"/>
</dbReference>
<dbReference type="PROSITE" id="PS51118">
    <property type="entry name" value="HTH_HXLR"/>
    <property type="match status" value="1"/>
</dbReference>